<dbReference type="EMBL" id="CP036299">
    <property type="protein sequence ID" value="QDV30403.1"/>
    <property type="molecule type" value="Genomic_DNA"/>
</dbReference>
<dbReference type="AlphaFoldDB" id="A0A518GP46"/>
<dbReference type="Proteomes" id="UP000315349">
    <property type="component" value="Chromosome"/>
</dbReference>
<evidence type="ECO:0000313" key="5">
    <source>
        <dbReference type="EMBL" id="QDV30403.1"/>
    </source>
</evidence>
<evidence type="ECO:0000259" key="3">
    <source>
        <dbReference type="Pfam" id="PF07587"/>
    </source>
</evidence>
<feature type="domain" description="DUF1553" evidence="3">
    <location>
        <begin position="573"/>
        <end position="828"/>
    </location>
</feature>
<dbReference type="GO" id="GO:0009055">
    <property type="term" value="F:electron transfer activity"/>
    <property type="evidence" value="ECO:0007669"/>
    <property type="project" value="InterPro"/>
</dbReference>
<feature type="domain" description="Cytochrome C Planctomycete-type" evidence="4">
    <location>
        <begin position="64"/>
        <end position="118"/>
    </location>
</feature>
<dbReference type="Pfam" id="PF07635">
    <property type="entry name" value="PSCyt1"/>
    <property type="match status" value="1"/>
</dbReference>
<dbReference type="OrthoDB" id="127107at2"/>
<keyword evidence="6" id="KW-1185">Reference proteome</keyword>
<dbReference type="SUPFAM" id="SSF46626">
    <property type="entry name" value="Cytochrome c"/>
    <property type="match status" value="1"/>
</dbReference>
<proteinExistence type="predicted"/>
<dbReference type="Pfam" id="PF07587">
    <property type="entry name" value="PSD1"/>
    <property type="match status" value="1"/>
</dbReference>
<dbReference type="RefSeq" id="WP_145299743.1">
    <property type="nucleotide sequence ID" value="NZ_CP036299.1"/>
</dbReference>
<sequence length="888" mass="101401">MPQRNREQRPPVLSQSMCRVFLSGWLIVSASLAMACELLAAEGELSSKPINFSKDVLPILSDNCFHCHGPDPQSRQAELRLDQPNPALDRILKESESGQSLFWERVSTTDPDLIMPPPTTKHRLTADQLLLLQKWLQTGAPWGKHWAFEPIIKPPVPEGSQTENPIDAFVIAQLHQVGKELSPQADAARLLRRLALDLTGLPPSLELRQKYLKSSNQPLDVFAVVDELLASPHYGERMAWEWLEAARYADTNGYQGDAERTMWPWRDWVVEAFNQNLSFADFTRAQLAGDLLSQATDQQKLATAFLRNHMINGEGGRIAAENRIDYVMDMTETTGTVWLGLTMNCCRCHDHKFDPIRQQDYYQLSGFFNNTPVDGSGGNPQTPPVLEWPSEQQKEHRNRLLKERKEISEKVLAWEDEFVPLRRLAPAEGPALSTQPVSAIEVFDDANGVATSPWHLDDGLPAELRAIRQKPPQDRKASELTQLINFWNQWQGQTPQSLLMLKSRMDELDALQRSIPQVMVMQERAGEPRKNFILSKGLYNQPQEEVPTDVPLFLRSKKVSERFRDQNVSPVLTRRELSEWLLNDENPLVARVVVNRIWQQFFGIGLVKTSEDFGIQGEKPSHPELLDWLAADFREHGWDIKLLVKQMVTSRTYCQTTLVPREAYVDDPENRLLARGPRYRWPAWMLRDQALAVSGLLVPKTGGPPVKPYQPEGLWEEATFGAKRYQVDQGDSLYRRSLYTFWRRIIAPPMFFDTANRQTCIVRTSRTNTPLQALALWNDPVYLEAARVLATRFYVNDRKLHDDERLRRLFECILVREPTPQELELLRTSIMSWRDRLVQSPEQVSDLLAVGASPASLVGEDSASRAEAAVWTVVTMILFNLDETISKE</sequence>
<dbReference type="InterPro" id="IPR011444">
    <property type="entry name" value="DUF1549"/>
</dbReference>
<protein>
    <submittedName>
        <fullName evidence="5">Planctomycete cytochrome C</fullName>
    </submittedName>
</protein>
<dbReference type="GO" id="GO:0020037">
    <property type="term" value="F:heme binding"/>
    <property type="evidence" value="ECO:0007669"/>
    <property type="project" value="InterPro"/>
</dbReference>
<organism evidence="5 6">
    <name type="scientific">Planctopirus ephydatiae</name>
    <dbReference type="NCBI Taxonomy" id="2528019"/>
    <lineage>
        <taxon>Bacteria</taxon>
        <taxon>Pseudomonadati</taxon>
        <taxon>Planctomycetota</taxon>
        <taxon>Planctomycetia</taxon>
        <taxon>Planctomycetales</taxon>
        <taxon>Planctomycetaceae</taxon>
        <taxon>Planctopirus</taxon>
    </lineage>
</organism>
<dbReference type="PANTHER" id="PTHR35889">
    <property type="entry name" value="CYCLOINULO-OLIGOSACCHARIDE FRUCTANOTRANSFERASE-RELATED"/>
    <property type="match status" value="1"/>
</dbReference>
<feature type="domain" description="DUF1549" evidence="2">
    <location>
        <begin position="165"/>
        <end position="371"/>
    </location>
</feature>
<accession>A0A518GP46</accession>
<feature type="region of interest" description="Disordered" evidence="1">
    <location>
        <begin position="373"/>
        <end position="396"/>
    </location>
</feature>
<dbReference type="InterPro" id="IPR011429">
    <property type="entry name" value="Cyt_c_Planctomycete-type"/>
</dbReference>
<gene>
    <name evidence="5" type="ORF">Spb1_23360</name>
</gene>
<evidence type="ECO:0000259" key="4">
    <source>
        <dbReference type="Pfam" id="PF07635"/>
    </source>
</evidence>
<dbReference type="PANTHER" id="PTHR35889:SF3">
    <property type="entry name" value="F-BOX DOMAIN-CONTAINING PROTEIN"/>
    <property type="match status" value="1"/>
</dbReference>
<dbReference type="Pfam" id="PF07583">
    <property type="entry name" value="PSCyt2"/>
    <property type="match status" value="1"/>
</dbReference>
<evidence type="ECO:0000259" key="2">
    <source>
        <dbReference type="Pfam" id="PF07583"/>
    </source>
</evidence>
<reference evidence="5 6" key="1">
    <citation type="submission" date="2019-02" db="EMBL/GenBank/DDBJ databases">
        <title>Deep-cultivation of Planctomycetes and their phenomic and genomic characterization uncovers novel biology.</title>
        <authorList>
            <person name="Wiegand S."/>
            <person name="Jogler M."/>
            <person name="Boedeker C."/>
            <person name="Pinto D."/>
            <person name="Vollmers J."/>
            <person name="Rivas-Marin E."/>
            <person name="Kohn T."/>
            <person name="Peeters S.H."/>
            <person name="Heuer A."/>
            <person name="Rast P."/>
            <person name="Oberbeckmann S."/>
            <person name="Bunk B."/>
            <person name="Jeske O."/>
            <person name="Meyerdierks A."/>
            <person name="Storesund J.E."/>
            <person name="Kallscheuer N."/>
            <person name="Luecker S."/>
            <person name="Lage O.M."/>
            <person name="Pohl T."/>
            <person name="Merkel B.J."/>
            <person name="Hornburger P."/>
            <person name="Mueller R.-W."/>
            <person name="Bruemmer F."/>
            <person name="Labrenz M."/>
            <person name="Spormann A.M."/>
            <person name="Op den Camp H."/>
            <person name="Overmann J."/>
            <person name="Amann R."/>
            <person name="Jetten M.S.M."/>
            <person name="Mascher T."/>
            <person name="Medema M.H."/>
            <person name="Devos D.P."/>
            <person name="Kaster A.-K."/>
            <person name="Ovreas L."/>
            <person name="Rohde M."/>
            <person name="Galperin M.Y."/>
            <person name="Jogler C."/>
        </authorList>
    </citation>
    <scope>NUCLEOTIDE SEQUENCE [LARGE SCALE GENOMIC DNA]</scope>
    <source>
        <strain evidence="5 6">Spb1</strain>
    </source>
</reference>
<evidence type="ECO:0000313" key="6">
    <source>
        <dbReference type="Proteomes" id="UP000315349"/>
    </source>
</evidence>
<evidence type="ECO:0000256" key="1">
    <source>
        <dbReference type="SAM" id="MobiDB-lite"/>
    </source>
</evidence>
<name>A0A518GP46_9PLAN</name>
<dbReference type="InterPro" id="IPR036909">
    <property type="entry name" value="Cyt_c-like_dom_sf"/>
</dbReference>
<dbReference type="KEGG" id="peh:Spb1_23360"/>
<dbReference type="InterPro" id="IPR022655">
    <property type="entry name" value="DUF1553"/>
</dbReference>